<evidence type="ECO:0000313" key="4">
    <source>
        <dbReference type="Proteomes" id="UP001059596"/>
    </source>
</evidence>
<feature type="region of interest" description="Disordered" evidence="1">
    <location>
        <begin position="1"/>
        <end position="20"/>
    </location>
</feature>
<keyword evidence="2" id="KW-0812">Transmembrane</keyword>
<feature type="compositionally biased region" description="Gly residues" evidence="1">
    <location>
        <begin position="1"/>
        <end position="11"/>
    </location>
</feature>
<dbReference type="EMBL" id="JAMKOV010000047">
    <property type="protein sequence ID" value="KAI8035143.1"/>
    <property type="molecule type" value="Genomic_DNA"/>
</dbReference>
<comment type="caution">
    <text evidence="3">The sequence shown here is derived from an EMBL/GenBank/DDBJ whole genome shotgun (WGS) entry which is preliminary data.</text>
</comment>
<accession>A0A9P9YE76</accession>
<dbReference type="AlphaFoldDB" id="A0A9P9YE76"/>
<sequence>MGSGAGQGNRPGYGDRSQQSGVRSHVQAYIHFMCMHSYMLIYTNIHDVCPSVHLFVSFCMYIAISFGMCLAQCLTFNATKLQLAPDCDF</sequence>
<name>A0A9P9YE76_9MUSC</name>
<protein>
    <submittedName>
        <fullName evidence="3">Uncharacterized protein</fullName>
    </submittedName>
</protein>
<feature type="transmembrane region" description="Helical" evidence="2">
    <location>
        <begin position="51"/>
        <end position="71"/>
    </location>
</feature>
<gene>
    <name evidence="3" type="ORF">M5D96_012088</name>
</gene>
<reference evidence="3" key="1">
    <citation type="journal article" date="2023" name="Genome Biol. Evol.">
        <title>Long-read-based Genome Assembly of Drosophila gunungcola Reveals Fewer Chemosensory Genes in Flower-breeding Species.</title>
        <authorList>
            <person name="Negi A."/>
            <person name="Liao B.Y."/>
            <person name="Yeh S.D."/>
        </authorList>
    </citation>
    <scope>NUCLEOTIDE SEQUENCE</scope>
    <source>
        <strain evidence="3">Sukarami</strain>
    </source>
</reference>
<keyword evidence="4" id="KW-1185">Reference proteome</keyword>
<keyword evidence="2" id="KW-0472">Membrane</keyword>
<dbReference type="Proteomes" id="UP001059596">
    <property type="component" value="Unassembled WGS sequence"/>
</dbReference>
<evidence type="ECO:0000256" key="1">
    <source>
        <dbReference type="SAM" id="MobiDB-lite"/>
    </source>
</evidence>
<keyword evidence="2" id="KW-1133">Transmembrane helix</keyword>
<evidence type="ECO:0000256" key="2">
    <source>
        <dbReference type="SAM" id="Phobius"/>
    </source>
</evidence>
<proteinExistence type="predicted"/>
<organism evidence="3 4">
    <name type="scientific">Drosophila gunungcola</name>
    <name type="common">fruit fly</name>
    <dbReference type="NCBI Taxonomy" id="103775"/>
    <lineage>
        <taxon>Eukaryota</taxon>
        <taxon>Metazoa</taxon>
        <taxon>Ecdysozoa</taxon>
        <taxon>Arthropoda</taxon>
        <taxon>Hexapoda</taxon>
        <taxon>Insecta</taxon>
        <taxon>Pterygota</taxon>
        <taxon>Neoptera</taxon>
        <taxon>Endopterygota</taxon>
        <taxon>Diptera</taxon>
        <taxon>Brachycera</taxon>
        <taxon>Muscomorpha</taxon>
        <taxon>Ephydroidea</taxon>
        <taxon>Drosophilidae</taxon>
        <taxon>Drosophila</taxon>
        <taxon>Sophophora</taxon>
    </lineage>
</organism>
<evidence type="ECO:0000313" key="3">
    <source>
        <dbReference type="EMBL" id="KAI8035143.1"/>
    </source>
</evidence>